<dbReference type="InterPro" id="IPR031311">
    <property type="entry name" value="CHIT_BIND_RR_consensus"/>
</dbReference>
<dbReference type="GO" id="GO:0031012">
    <property type="term" value="C:extracellular matrix"/>
    <property type="evidence" value="ECO:0007669"/>
    <property type="project" value="TreeGrafter"/>
</dbReference>
<dbReference type="PRINTS" id="PR00947">
    <property type="entry name" value="CUTICLE"/>
</dbReference>
<keyword evidence="3" id="KW-0732">Signal</keyword>
<dbReference type="EMBL" id="KB631904">
    <property type="protein sequence ID" value="ERL87052.1"/>
    <property type="molecule type" value="Genomic_DNA"/>
</dbReference>
<dbReference type="Proteomes" id="UP000030742">
    <property type="component" value="Unassembled WGS sequence"/>
</dbReference>
<dbReference type="InterPro" id="IPR000618">
    <property type="entry name" value="Insect_cuticle"/>
</dbReference>
<accession>U4U1V7</accession>
<gene>
    <name evidence="4" type="ORF">D910_04453</name>
</gene>
<dbReference type="GO" id="GO:0005615">
    <property type="term" value="C:extracellular space"/>
    <property type="evidence" value="ECO:0007669"/>
    <property type="project" value="TreeGrafter"/>
</dbReference>
<dbReference type="InterPro" id="IPR051217">
    <property type="entry name" value="Insect_Cuticle_Struc_Prot"/>
</dbReference>
<dbReference type="STRING" id="77166.U4U1V7"/>
<feature type="chain" id="PRO_5004655858" description="Cuticle protein" evidence="3">
    <location>
        <begin position="21"/>
        <end position="275"/>
    </location>
</feature>
<dbReference type="OrthoDB" id="6382835at2759"/>
<organism evidence="4 5">
    <name type="scientific">Dendroctonus ponderosae</name>
    <name type="common">Mountain pine beetle</name>
    <dbReference type="NCBI Taxonomy" id="77166"/>
    <lineage>
        <taxon>Eukaryota</taxon>
        <taxon>Metazoa</taxon>
        <taxon>Ecdysozoa</taxon>
        <taxon>Arthropoda</taxon>
        <taxon>Hexapoda</taxon>
        <taxon>Insecta</taxon>
        <taxon>Pterygota</taxon>
        <taxon>Neoptera</taxon>
        <taxon>Endopterygota</taxon>
        <taxon>Coleoptera</taxon>
        <taxon>Polyphaga</taxon>
        <taxon>Cucujiformia</taxon>
        <taxon>Curculionidae</taxon>
        <taxon>Scolytinae</taxon>
        <taxon>Dendroctonus</taxon>
    </lineage>
</organism>
<evidence type="ECO:0000313" key="4">
    <source>
        <dbReference type="EMBL" id="ERL87052.1"/>
    </source>
</evidence>
<dbReference type="PANTHER" id="PTHR12236">
    <property type="entry name" value="STRUCTURAL CONTITUENT OF CUTICLE"/>
    <property type="match status" value="1"/>
</dbReference>
<dbReference type="PROSITE" id="PS00233">
    <property type="entry name" value="CHIT_BIND_RR_1"/>
    <property type="match status" value="1"/>
</dbReference>
<reference evidence="4 5" key="1">
    <citation type="journal article" date="2013" name="Genome Biol.">
        <title>Draft genome of the mountain pine beetle, Dendroctonus ponderosae Hopkins, a major forest pest.</title>
        <authorList>
            <person name="Keeling C.I."/>
            <person name="Yuen M.M."/>
            <person name="Liao N.Y."/>
            <person name="Docking T.R."/>
            <person name="Chan S.K."/>
            <person name="Taylor G.A."/>
            <person name="Palmquist D.L."/>
            <person name="Jackman S.D."/>
            <person name="Nguyen A."/>
            <person name="Li M."/>
            <person name="Henderson H."/>
            <person name="Janes J.K."/>
            <person name="Zhao Y."/>
            <person name="Pandoh P."/>
            <person name="Moore R."/>
            <person name="Sperling F.A."/>
            <person name="Huber D.P."/>
            <person name="Birol I."/>
            <person name="Jones S.J."/>
            <person name="Bohlmann J."/>
        </authorList>
    </citation>
    <scope>NUCLEOTIDE SEQUENCE</scope>
</reference>
<dbReference type="PROSITE" id="PS51155">
    <property type="entry name" value="CHIT_BIND_RR_2"/>
    <property type="match status" value="2"/>
</dbReference>
<name>U4U1V7_DENPD</name>
<keyword evidence="1 2" id="KW-0193">Cuticle</keyword>
<protein>
    <recommendedName>
        <fullName evidence="6">Cuticle protein</fullName>
    </recommendedName>
</protein>
<evidence type="ECO:0008006" key="6">
    <source>
        <dbReference type="Google" id="ProtNLM"/>
    </source>
</evidence>
<feature type="non-terminal residue" evidence="4">
    <location>
        <position position="275"/>
    </location>
</feature>
<evidence type="ECO:0000313" key="5">
    <source>
        <dbReference type="Proteomes" id="UP000030742"/>
    </source>
</evidence>
<sequence>MYKVVAICALLAAVASPATSQATSFVSFNENHNSVNHVQSAPASPSYPSYSSPAQRKIAIPIVAKVAPAPSYYSAPAPIQVASVGKRPSYVAYEEEQGPAKYEFAYIIQDPHTGDYHSQEEKRDGDHVVGQYSLHEADGTVRVVKYSDEGHGFNAVVERQGNPTPAPAYPKYKFSYGVNDPHTGDHKSQEEYRDGDVVKGHYTVADPDGTLRVVHYTADDHNGFNAVVEKHGKSIHPQPIHAVPVIEKVVPVPVVKEIVYEKPYYGYGGHQGYGY</sequence>
<proteinExistence type="predicted"/>
<feature type="signal peptide" evidence="3">
    <location>
        <begin position="1"/>
        <end position="20"/>
    </location>
</feature>
<evidence type="ECO:0000256" key="1">
    <source>
        <dbReference type="ARBA" id="ARBA00022460"/>
    </source>
</evidence>
<dbReference type="GO" id="GO:0042302">
    <property type="term" value="F:structural constituent of cuticle"/>
    <property type="evidence" value="ECO:0007669"/>
    <property type="project" value="UniProtKB-UniRule"/>
</dbReference>
<dbReference type="AlphaFoldDB" id="U4U1V7"/>
<dbReference type="Pfam" id="PF00379">
    <property type="entry name" value="Chitin_bind_4"/>
    <property type="match status" value="2"/>
</dbReference>
<evidence type="ECO:0000256" key="2">
    <source>
        <dbReference type="PROSITE-ProRule" id="PRU00497"/>
    </source>
</evidence>
<evidence type="ECO:0000256" key="3">
    <source>
        <dbReference type="SAM" id="SignalP"/>
    </source>
</evidence>
<dbReference type="PANTHER" id="PTHR12236:SF75">
    <property type="entry name" value="CUTICULAR PROTEIN 62BB, ISOFORM A"/>
    <property type="match status" value="1"/>
</dbReference>